<dbReference type="GO" id="GO:0016020">
    <property type="term" value="C:membrane"/>
    <property type="evidence" value="ECO:0007669"/>
    <property type="project" value="InterPro"/>
</dbReference>
<protein>
    <submittedName>
        <fullName evidence="5">ABC transporter, substrate-binding protein, aliphatic sulfonates family</fullName>
    </submittedName>
</protein>
<comment type="subcellular location">
    <subcellularLocation>
        <location evidence="1">Periplasm</location>
    </subcellularLocation>
</comment>
<dbReference type="CDD" id="cd13563">
    <property type="entry name" value="PBP2_SsuA_like_6"/>
    <property type="match status" value="1"/>
</dbReference>
<evidence type="ECO:0000256" key="4">
    <source>
        <dbReference type="SAM" id="SignalP"/>
    </source>
</evidence>
<dbReference type="Pfam" id="PF13379">
    <property type="entry name" value="NMT1_2"/>
    <property type="match status" value="1"/>
</dbReference>
<feature type="chain" id="PRO_5004658897" evidence="4">
    <location>
        <begin position="27"/>
        <end position="353"/>
    </location>
</feature>
<evidence type="ECO:0000313" key="5">
    <source>
        <dbReference type="EMBL" id="ERN41119.1"/>
    </source>
</evidence>
<accession>U5DKP2</accession>
<comment type="caution">
    <text evidence="5">The sequence shown here is derived from an EMBL/GenBank/DDBJ whole genome shotgun (WGS) entry which is preliminary data.</text>
</comment>
<evidence type="ECO:0000256" key="3">
    <source>
        <dbReference type="ARBA" id="ARBA00022729"/>
    </source>
</evidence>
<dbReference type="InterPro" id="IPR010067">
    <property type="entry name" value="ABC_SsuA_sub-bd"/>
</dbReference>
<comment type="similarity">
    <text evidence="2">Belongs to the bacterial solute-binding protein SsuA/TauA family.</text>
</comment>
<proteinExistence type="inferred from homology"/>
<gene>
    <name evidence="5" type="ORF">KR51_00023810</name>
</gene>
<sequence>MRRNKFFSRCALFLASLMLVASCNSSSEPPAETAPGSESTSASAVDNGPPVVMGYSSWAGWWPWAIAEEEGLFEANGANVELRWFDGYLSSLEAMAAGQLDANCQTLNDTVSFLDAAVKGEVVVLVNDNSFGNDKVIVTDEIDSLEDLLGKQIALEEGVVGDFLLTLALEENGYARSEVDIVNLETGAAAAAFAAEKVDAVAVYAPFYLTALKREGSKELVTSAEFPGAIPDLLVTSQTLIDERPDQVQALVDTWFAVLNFIEQNPERADEIMAKRAEVSVEELQLLKEGTKIFTIEENLEAFSDGDSMANMPFAAERMADFMVSVDFIPEKPDMSRLFDDRFVRNFAERNGD</sequence>
<dbReference type="GO" id="GO:0042597">
    <property type="term" value="C:periplasmic space"/>
    <property type="evidence" value="ECO:0007669"/>
    <property type="project" value="UniProtKB-SubCell"/>
</dbReference>
<keyword evidence="6" id="KW-1185">Reference proteome</keyword>
<dbReference type="InParanoid" id="U5DKP2"/>
<evidence type="ECO:0000256" key="2">
    <source>
        <dbReference type="ARBA" id="ARBA00010742"/>
    </source>
</evidence>
<dbReference type="NCBIfam" id="TIGR01728">
    <property type="entry name" value="SsuA_fam"/>
    <property type="match status" value="1"/>
</dbReference>
<dbReference type="RefSeq" id="WP_022607581.1">
    <property type="nucleotide sequence ID" value="NZ_ASSJ01000055.1"/>
</dbReference>
<dbReference type="Gene3D" id="3.40.190.10">
    <property type="entry name" value="Periplasmic binding protein-like II"/>
    <property type="match status" value="2"/>
</dbReference>
<dbReference type="GO" id="GO:0042626">
    <property type="term" value="F:ATPase-coupled transmembrane transporter activity"/>
    <property type="evidence" value="ECO:0007669"/>
    <property type="project" value="InterPro"/>
</dbReference>
<keyword evidence="3 4" id="KW-0732">Signal</keyword>
<dbReference type="OrthoDB" id="9815602at2"/>
<dbReference type="PANTHER" id="PTHR30024">
    <property type="entry name" value="ALIPHATIC SULFONATES-BINDING PROTEIN-RELATED"/>
    <property type="match status" value="1"/>
</dbReference>
<feature type="signal peptide" evidence="4">
    <location>
        <begin position="1"/>
        <end position="26"/>
    </location>
</feature>
<dbReference type="SUPFAM" id="SSF53850">
    <property type="entry name" value="Periplasmic binding protein-like II"/>
    <property type="match status" value="1"/>
</dbReference>
<dbReference type="PROSITE" id="PS51257">
    <property type="entry name" value="PROKAR_LIPOPROTEIN"/>
    <property type="match status" value="1"/>
</dbReference>
<organism evidence="5 6">
    <name type="scientific">Rubidibacter lacunae KORDI 51-2</name>
    <dbReference type="NCBI Taxonomy" id="582515"/>
    <lineage>
        <taxon>Bacteria</taxon>
        <taxon>Bacillati</taxon>
        <taxon>Cyanobacteriota</taxon>
        <taxon>Cyanophyceae</taxon>
        <taxon>Oscillatoriophycideae</taxon>
        <taxon>Chroococcales</taxon>
        <taxon>Aphanothecaceae</taxon>
        <taxon>Rubidibacter</taxon>
    </lineage>
</organism>
<dbReference type="FunCoup" id="U5DKP2">
    <property type="interactions" value="86"/>
</dbReference>
<dbReference type="PANTHER" id="PTHR30024:SF47">
    <property type="entry name" value="TAURINE-BINDING PERIPLASMIC PROTEIN"/>
    <property type="match status" value="1"/>
</dbReference>
<dbReference type="PATRIC" id="fig|582515.4.peg.2679"/>
<dbReference type="Proteomes" id="UP000016960">
    <property type="component" value="Unassembled WGS sequence"/>
</dbReference>
<dbReference type="EMBL" id="ASSJ01000055">
    <property type="protein sequence ID" value="ERN41119.1"/>
    <property type="molecule type" value="Genomic_DNA"/>
</dbReference>
<dbReference type="AlphaFoldDB" id="U5DKP2"/>
<name>U5DKP2_9CHRO</name>
<dbReference type="STRING" id="582515.KR51_00023810"/>
<reference evidence="5 6" key="1">
    <citation type="submission" date="2013-05" db="EMBL/GenBank/DDBJ databases">
        <title>Draft genome sequence of Rubidibacter lacunae KORDI 51-2.</title>
        <authorList>
            <person name="Choi D.H."/>
            <person name="Noh J.H."/>
            <person name="Kwon K.-K."/>
            <person name="Lee J.-H."/>
            <person name="Ryu J.-Y."/>
        </authorList>
    </citation>
    <scope>NUCLEOTIDE SEQUENCE [LARGE SCALE GENOMIC DNA]</scope>
    <source>
        <strain evidence="5 6">KORDI 51-2</strain>
    </source>
</reference>
<dbReference type="eggNOG" id="COG0715">
    <property type="taxonomic scope" value="Bacteria"/>
</dbReference>
<evidence type="ECO:0000256" key="1">
    <source>
        <dbReference type="ARBA" id="ARBA00004418"/>
    </source>
</evidence>
<evidence type="ECO:0000313" key="6">
    <source>
        <dbReference type="Proteomes" id="UP000016960"/>
    </source>
</evidence>